<evidence type="ECO:0000313" key="1">
    <source>
        <dbReference type="EMBL" id="QDS88953.1"/>
    </source>
</evidence>
<organism evidence="1 2">
    <name type="scientific">Rosistilla ulvae</name>
    <dbReference type="NCBI Taxonomy" id="1930277"/>
    <lineage>
        <taxon>Bacteria</taxon>
        <taxon>Pseudomonadati</taxon>
        <taxon>Planctomycetota</taxon>
        <taxon>Planctomycetia</taxon>
        <taxon>Pirellulales</taxon>
        <taxon>Pirellulaceae</taxon>
        <taxon>Rosistilla</taxon>
    </lineage>
</organism>
<sequence length="85" mass="9162">MLRCFWPANFAAFGWFGGKLFGVRPRSNQTFQAVEDWIEAELEIAQDVVMPSGHLPNGLAAFAKGMFVGRANLVGSSAGQTSVSI</sequence>
<protein>
    <submittedName>
        <fullName evidence="1">Uncharacterized protein</fullName>
    </submittedName>
</protein>
<dbReference type="AlphaFoldDB" id="A0A517M249"/>
<proteinExistence type="predicted"/>
<dbReference type="KEGG" id="ruv:EC9_31490"/>
<keyword evidence="2" id="KW-1185">Reference proteome</keyword>
<gene>
    <name evidence="1" type="ORF">EC9_31490</name>
</gene>
<name>A0A517M249_9BACT</name>
<evidence type="ECO:0000313" key="2">
    <source>
        <dbReference type="Proteomes" id="UP000319557"/>
    </source>
</evidence>
<dbReference type="Proteomes" id="UP000319557">
    <property type="component" value="Chromosome"/>
</dbReference>
<reference evidence="1 2" key="1">
    <citation type="submission" date="2019-02" db="EMBL/GenBank/DDBJ databases">
        <title>Deep-cultivation of Planctomycetes and their phenomic and genomic characterization uncovers novel biology.</title>
        <authorList>
            <person name="Wiegand S."/>
            <person name="Jogler M."/>
            <person name="Boedeker C."/>
            <person name="Pinto D."/>
            <person name="Vollmers J."/>
            <person name="Rivas-Marin E."/>
            <person name="Kohn T."/>
            <person name="Peeters S.H."/>
            <person name="Heuer A."/>
            <person name="Rast P."/>
            <person name="Oberbeckmann S."/>
            <person name="Bunk B."/>
            <person name="Jeske O."/>
            <person name="Meyerdierks A."/>
            <person name="Storesund J.E."/>
            <person name="Kallscheuer N."/>
            <person name="Luecker S."/>
            <person name="Lage O.M."/>
            <person name="Pohl T."/>
            <person name="Merkel B.J."/>
            <person name="Hornburger P."/>
            <person name="Mueller R.-W."/>
            <person name="Bruemmer F."/>
            <person name="Labrenz M."/>
            <person name="Spormann A.M."/>
            <person name="Op den Camp H."/>
            <person name="Overmann J."/>
            <person name="Amann R."/>
            <person name="Jetten M.S.M."/>
            <person name="Mascher T."/>
            <person name="Medema M.H."/>
            <person name="Devos D.P."/>
            <person name="Kaster A.-K."/>
            <person name="Ovreas L."/>
            <person name="Rohde M."/>
            <person name="Galperin M.Y."/>
            <person name="Jogler C."/>
        </authorList>
    </citation>
    <scope>NUCLEOTIDE SEQUENCE [LARGE SCALE GENOMIC DNA]</scope>
    <source>
        <strain evidence="1 2">EC9</strain>
    </source>
</reference>
<accession>A0A517M249</accession>
<dbReference type="EMBL" id="CP036261">
    <property type="protein sequence ID" value="QDS88953.1"/>
    <property type="molecule type" value="Genomic_DNA"/>
</dbReference>